<name>A0AAV6KAH5_9ERIC</name>
<feature type="compositionally biased region" description="Basic and acidic residues" evidence="1">
    <location>
        <begin position="144"/>
        <end position="164"/>
    </location>
</feature>
<evidence type="ECO:0000313" key="2">
    <source>
        <dbReference type="EMBL" id="KAG5549267.1"/>
    </source>
</evidence>
<evidence type="ECO:0000256" key="1">
    <source>
        <dbReference type="SAM" id="MobiDB-lite"/>
    </source>
</evidence>
<feature type="compositionally biased region" description="Acidic residues" evidence="1">
    <location>
        <begin position="120"/>
        <end position="143"/>
    </location>
</feature>
<feature type="region of interest" description="Disordered" evidence="1">
    <location>
        <begin position="101"/>
        <end position="171"/>
    </location>
</feature>
<reference evidence="2" key="1">
    <citation type="submission" date="2020-08" db="EMBL/GenBank/DDBJ databases">
        <title>Plant Genome Project.</title>
        <authorList>
            <person name="Zhang R.-G."/>
        </authorList>
    </citation>
    <scope>NUCLEOTIDE SEQUENCE</scope>
    <source>
        <strain evidence="2">WSP0</strain>
        <tissue evidence="2">Leaf</tissue>
    </source>
</reference>
<gene>
    <name evidence="2" type="ORF">RHGRI_014578</name>
</gene>
<dbReference type="EMBL" id="JACTNZ010000005">
    <property type="protein sequence ID" value="KAG5549267.1"/>
    <property type="molecule type" value="Genomic_DNA"/>
</dbReference>
<accession>A0AAV6KAH5</accession>
<organism evidence="2 3">
    <name type="scientific">Rhododendron griersonianum</name>
    <dbReference type="NCBI Taxonomy" id="479676"/>
    <lineage>
        <taxon>Eukaryota</taxon>
        <taxon>Viridiplantae</taxon>
        <taxon>Streptophyta</taxon>
        <taxon>Embryophyta</taxon>
        <taxon>Tracheophyta</taxon>
        <taxon>Spermatophyta</taxon>
        <taxon>Magnoliopsida</taxon>
        <taxon>eudicotyledons</taxon>
        <taxon>Gunneridae</taxon>
        <taxon>Pentapetalae</taxon>
        <taxon>asterids</taxon>
        <taxon>Ericales</taxon>
        <taxon>Ericaceae</taxon>
        <taxon>Ericoideae</taxon>
        <taxon>Rhodoreae</taxon>
        <taxon>Rhododendron</taxon>
    </lineage>
</organism>
<proteinExistence type="predicted"/>
<dbReference type="AlphaFoldDB" id="A0AAV6KAH5"/>
<evidence type="ECO:0000313" key="3">
    <source>
        <dbReference type="Proteomes" id="UP000823749"/>
    </source>
</evidence>
<keyword evidence="3" id="KW-1185">Reference proteome</keyword>
<protein>
    <submittedName>
        <fullName evidence="2">Uncharacterized protein</fullName>
    </submittedName>
</protein>
<sequence length="182" mass="20472">MQHLQVLEGALMGDVPKTCTRSPSKRKASTKSNNRNEDDVDMGDLDNFPSTSIVNQKKVSHGVDVEDMDGSRISGLLFAQQMLFYSPEQEMANIVQHAQHVDVKQQTVVGKDGDKQDKKEEDEEDEEEEEVEVEEEEEEGGDGNDDRMVDETRKAEGPNERRGPSSDTTHVLKFFCGNFKHS</sequence>
<dbReference type="Proteomes" id="UP000823749">
    <property type="component" value="Chromosome 5"/>
</dbReference>
<feature type="region of interest" description="Disordered" evidence="1">
    <location>
        <begin position="14"/>
        <end position="49"/>
    </location>
</feature>
<comment type="caution">
    <text evidence="2">The sequence shown here is derived from an EMBL/GenBank/DDBJ whole genome shotgun (WGS) entry which is preliminary data.</text>
</comment>